<sequence length="114" mass="12076">MKYLSVVIALLAASTVQAAAVPEAVKKPSIPIWCNHPGQGCYMYKRTADVSSEVKRSAEALAEAIAEAHPQALQIWCDHPGQGCAKAKRAAEAVDEVKRSADALADAMAALDEE</sequence>
<proteinExistence type="predicted"/>
<comment type="caution">
    <text evidence="2">The sequence shown here is derived from an EMBL/GenBank/DDBJ whole genome shotgun (WGS) entry which is preliminary data.</text>
</comment>
<protein>
    <recommendedName>
        <fullName evidence="4">Pheromone</fullName>
    </recommendedName>
</protein>
<evidence type="ECO:0000313" key="3">
    <source>
        <dbReference type="Proteomes" id="UP001147746"/>
    </source>
</evidence>
<name>A0A9W9Q2U7_9EURO</name>
<dbReference type="Proteomes" id="UP001147746">
    <property type="component" value="Unassembled WGS sequence"/>
</dbReference>
<dbReference type="OrthoDB" id="3641074at2759"/>
<reference evidence="2" key="1">
    <citation type="submission" date="2022-12" db="EMBL/GenBank/DDBJ databases">
        <authorList>
            <person name="Petersen C."/>
        </authorList>
    </citation>
    <scope>NUCLEOTIDE SEQUENCE</scope>
    <source>
        <strain evidence="2">IBT 21472</strain>
    </source>
</reference>
<evidence type="ECO:0000313" key="2">
    <source>
        <dbReference type="EMBL" id="KAJ5321073.1"/>
    </source>
</evidence>
<reference evidence="2" key="2">
    <citation type="journal article" date="2023" name="IMA Fungus">
        <title>Comparative genomic study of the Penicillium genus elucidates a diverse pangenome and 15 lateral gene transfer events.</title>
        <authorList>
            <person name="Petersen C."/>
            <person name="Sorensen T."/>
            <person name="Nielsen M.R."/>
            <person name="Sondergaard T.E."/>
            <person name="Sorensen J.L."/>
            <person name="Fitzpatrick D.A."/>
            <person name="Frisvad J.C."/>
            <person name="Nielsen K.L."/>
        </authorList>
    </citation>
    <scope>NUCLEOTIDE SEQUENCE</scope>
    <source>
        <strain evidence="2">IBT 21472</strain>
    </source>
</reference>
<gene>
    <name evidence="2" type="ORF">N7476_004075</name>
</gene>
<feature type="signal peptide" evidence="1">
    <location>
        <begin position="1"/>
        <end position="18"/>
    </location>
</feature>
<evidence type="ECO:0008006" key="4">
    <source>
        <dbReference type="Google" id="ProtNLM"/>
    </source>
</evidence>
<keyword evidence="3" id="KW-1185">Reference proteome</keyword>
<dbReference type="AlphaFoldDB" id="A0A9W9Q2U7"/>
<organism evidence="2 3">
    <name type="scientific">Penicillium atrosanguineum</name>
    <dbReference type="NCBI Taxonomy" id="1132637"/>
    <lineage>
        <taxon>Eukaryota</taxon>
        <taxon>Fungi</taxon>
        <taxon>Dikarya</taxon>
        <taxon>Ascomycota</taxon>
        <taxon>Pezizomycotina</taxon>
        <taxon>Eurotiomycetes</taxon>
        <taxon>Eurotiomycetidae</taxon>
        <taxon>Eurotiales</taxon>
        <taxon>Aspergillaceae</taxon>
        <taxon>Penicillium</taxon>
    </lineage>
</organism>
<accession>A0A9W9Q2U7</accession>
<feature type="chain" id="PRO_5041115878" description="Pheromone" evidence="1">
    <location>
        <begin position="19"/>
        <end position="114"/>
    </location>
</feature>
<dbReference type="EMBL" id="JAPZBO010000003">
    <property type="protein sequence ID" value="KAJ5321073.1"/>
    <property type="molecule type" value="Genomic_DNA"/>
</dbReference>
<keyword evidence="1" id="KW-0732">Signal</keyword>
<evidence type="ECO:0000256" key="1">
    <source>
        <dbReference type="SAM" id="SignalP"/>
    </source>
</evidence>